<reference evidence="22" key="1">
    <citation type="journal article" date="2021" name="Cell">
        <title>Tracing the genetic footprints of vertebrate landing in non-teleost ray-finned fishes.</title>
        <authorList>
            <person name="Bi X."/>
            <person name="Wang K."/>
            <person name="Yang L."/>
            <person name="Pan H."/>
            <person name="Jiang H."/>
            <person name="Wei Q."/>
            <person name="Fang M."/>
            <person name="Yu H."/>
            <person name="Zhu C."/>
            <person name="Cai Y."/>
            <person name="He Y."/>
            <person name="Gan X."/>
            <person name="Zeng H."/>
            <person name="Yu D."/>
            <person name="Zhu Y."/>
            <person name="Jiang H."/>
            <person name="Qiu Q."/>
            <person name="Yang H."/>
            <person name="Zhang Y.E."/>
            <person name="Wang W."/>
            <person name="Zhu M."/>
            <person name="He S."/>
            <person name="Zhang G."/>
        </authorList>
    </citation>
    <scope>NUCLEOTIDE SEQUENCE</scope>
    <source>
        <strain evidence="22">Bchr_001</strain>
    </source>
</reference>
<dbReference type="InterPro" id="IPR018947">
    <property type="entry name" value="Neuromodulin_N"/>
</dbReference>
<feature type="compositionally biased region" description="Basic and acidic residues" evidence="20">
    <location>
        <begin position="66"/>
        <end position="89"/>
    </location>
</feature>
<evidence type="ECO:0000256" key="1">
    <source>
        <dbReference type="ARBA" id="ARBA00004503"/>
    </source>
</evidence>
<feature type="compositionally biased region" description="Basic and acidic residues" evidence="20">
    <location>
        <begin position="125"/>
        <end position="144"/>
    </location>
</feature>
<dbReference type="PRINTS" id="PR00215">
    <property type="entry name" value="NEUROMODULIN"/>
</dbReference>
<dbReference type="InterPro" id="IPR001422">
    <property type="entry name" value="Neuromodulin"/>
</dbReference>
<keyword evidence="7 19" id="KW-0341">Growth regulation</keyword>
<evidence type="ECO:0000256" key="10">
    <source>
        <dbReference type="ARBA" id="ARBA00022902"/>
    </source>
</evidence>
<comment type="subcellular location">
    <subcellularLocation>
        <location evidence="19">Cell membrane</location>
        <topology evidence="19">Peripheral membrane protein</topology>
        <orientation evidence="19">Cytoplasmic side</orientation>
    </subcellularLocation>
    <subcellularLocation>
        <location evidence="1 19">Cell projection</location>
        <location evidence="1 19">Growth cone membrane</location>
        <topology evidence="1 19">Peripheral membrane protein</topology>
        <orientation evidence="1 19">Cytoplasmic side</orientation>
    </subcellularLocation>
    <subcellularLocation>
        <location evidence="18 19">Synapse</location>
    </subcellularLocation>
    <subcellularLocation>
        <location evidence="19">Cell projection</location>
        <location evidence="19">Filopodium membrane</location>
        <topology evidence="19">Peripheral membrane protein</topology>
    </subcellularLocation>
</comment>
<feature type="non-terminal residue" evidence="22">
    <location>
        <position position="1"/>
    </location>
</feature>
<protein>
    <recommendedName>
        <fullName evidence="3 19">Neuromodulin</fullName>
    </recommendedName>
    <alternativeName>
        <fullName evidence="16 19">Axonal membrane protein GAP-43</fullName>
    </alternativeName>
    <alternativeName>
        <fullName evidence="17 19">Growth-associated protein 43</fullName>
    </alternativeName>
</protein>
<organism evidence="22 23">
    <name type="scientific">Polypterus senegalus</name>
    <name type="common">Senegal bichir</name>
    <dbReference type="NCBI Taxonomy" id="55291"/>
    <lineage>
        <taxon>Eukaryota</taxon>
        <taxon>Metazoa</taxon>
        <taxon>Chordata</taxon>
        <taxon>Craniata</taxon>
        <taxon>Vertebrata</taxon>
        <taxon>Euteleostomi</taxon>
        <taxon>Actinopterygii</taxon>
        <taxon>Polypteriformes</taxon>
        <taxon>Polypteridae</taxon>
        <taxon>Polypterus</taxon>
    </lineage>
</organism>
<keyword evidence="5 19" id="KW-1003">Cell membrane</keyword>
<feature type="region of interest" description="Disordered" evidence="20">
    <location>
        <begin position="1"/>
        <end position="23"/>
    </location>
</feature>
<keyword evidence="12" id="KW-0472">Membrane</keyword>
<evidence type="ECO:0000256" key="20">
    <source>
        <dbReference type="SAM" id="MobiDB-lite"/>
    </source>
</evidence>
<evidence type="ECO:0000313" key="23">
    <source>
        <dbReference type="Proteomes" id="UP001166052"/>
    </source>
</evidence>
<keyword evidence="14 19" id="KW-0449">Lipoprotein</keyword>
<feature type="domain" description="Neuromodulin N-terminal" evidence="21">
    <location>
        <begin position="63"/>
        <end position="88"/>
    </location>
</feature>
<feature type="non-terminal residue" evidence="22">
    <location>
        <position position="283"/>
    </location>
</feature>
<evidence type="ECO:0000313" key="22">
    <source>
        <dbReference type="EMBL" id="MBN3289624.1"/>
    </source>
</evidence>
<feature type="compositionally biased region" description="Basic and acidic residues" evidence="20">
    <location>
        <begin position="158"/>
        <end position="167"/>
    </location>
</feature>
<feature type="compositionally biased region" description="Polar residues" evidence="20">
    <location>
        <begin position="148"/>
        <end position="157"/>
    </location>
</feature>
<evidence type="ECO:0000256" key="17">
    <source>
        <dbReference type="ARBA" id="ARBA00033250"/>
    </source>
</evidence>
<keyword evidence="4 19" id="KW-0217">Developmental protein</keyword>
<evidence type="ECO:0000256" key="11">
    <source>
        <dbReference type="ARBA" id="ARBA00023018"/>
    </source>
</evidence>
<comment type="caution">
    <text evidence="22">The sequence shown here is derived from an EMBL/GenBank/DDBJ whole genome shotgun (WGS) entry which is preliminary data.</text>
</comment>
<evidence type="ECO:0000256" key="18">
    <source>
        <dbReference type="ARBA" id="ARBA00034103"/>
    </source>
</evidence>
<keyword evidence="9 19" id="KW-0112">Calmodulin-binding</keyword>
<comment type="subunit">
    <text evidence="19">Binds calmodulin with a greater affinity in the absence of Ca(2+) than in its presence.</text>
</comment>
<evidence type="ECO:0000256" key="8">
    <source>
        <dbReference type="ARBA" id="ARBA00022782"/>
    </source>
</evidence>
<evidence type="ECO:0000256" key="13">
    <source>
        <dbReference type="ARBA" id="ARBA00023273"/>
    </source>
</evidence>
<name>A0ABS2YTW7_POLSE</name>
<evidence type="ECO:0000256" key="15">
    <source>
        <dbReference type="ARBA" id="ARBA00025215"/>
    </source>
</evidence>
<evidence type="ECO:0000256" key="3">
    <source>
        <dbReference type="ARBA" id="ARBA00021591"/>
    </source>
</evidence>
<evidence type="ECO:0000256" key="19">
    <source>
        <dbReference type="RuleBase" id="RU368113"/>
    </source>
</evidence>
<evidence type="ECO:0000256" key="7">
    <source>
        <dbReference type="ARBA" id="ARBA00022604"/>
    </source>
</evidence>
<dbReference type="EMBL" id="JAAWVN010003808">
    <property type="protein sequence ID" value="MBN3289624.1"/>
    <property type="molecule type" value="Genomic_DNA"/>
</dbReference>
<evidence type="ECO:0000256" key="14">
    <source>
        <dbReference type="ARBA" id="ARBA00023288"/>
    </source>
</evidence>
<evidence type="ECO:0000256" key="4">
    <source>
        <dbReference type="ARBA" id="ARBA00022473"/>
    </source>
</evidence>
<evidence type="ECO:0000256" key="5">
    <source>
        <dbReference type="ARBA" id="ARBA00022475"/>
    </source>
</evidence>
<keyword evidence="10 19" id="KW-0524">Neurogenesis</keyword>
<comment type="function">
    <text evidence="15 19">This protein is associated with nerve growth. It is a major component of the motile 'growth cones' that form the tips of elongating axons. Plays a role in axonal and dendritic filopodia induction.</text>
</comment>
<comment type="similarity">
    <text evidence="2 19">Belongs to the neuromodulin family.</text>
</comment>
<sequence>MRIRVCRRTNEGRPVRGGRGTFVPRLPDAGRKVAEAGAVRLEGLQDKSYLGPFPSRMLCGTFPQQKVEKNDEADQKIEQDGNKPEDKAHKAATKIQASFRGHIIRKKLKDGKKEDGPAATGEAKAASEDKKEASSPAVENKDGPLESAPQQNAANADTKTEDGEKATSTDAAPATASKEDGGPAAGTDSSGKAKDSSATSEEKQVAESENKEAPPAEEGTATPNASTESAPLPNAVETTEKEEPKQADVPAVEAKETTPKAQSEETDTSQQQDKKGEEQSSRH</sequence>
<dbReference type="Gene3D" id="1.20.5.190">
    <property type="match status" value="1"/>
</dbReference>
<dbReference type="Pfam" id="PF00612">
    <property type="entry name" value="IQ"/>
    <property type="match status" value="1"/>
</dbReference>
<evidence type="ECO:0000256" key="2">
    <source>
        <dbReference type="ARBA" id="ARBA00005890"/>
    </source>
</evidence>
<dbReference type="InterPro" id="IPR000048">
    <property type="entry name" value="IQ_motif_EF-hand-BS"/>
</dbReference>
<feature type="compositionally biased region" description="Basic and acidic residues" evidence="20">
    <location>
        <begin position="191"/>
        <end position="214"/>
    </location>
</feature>
<keyword evidence="8 19" id="KW-0221">Differentiation</keyword>
<keyword evidence="11 19" id="KW-0770">Synapse</keyword>
<dbReference type="Pfam" id="PF10580">
    <property type="entry name" value="Neuromodulin_N"/>
    <property type="match status" value="1"/>
</dbReference>
<dbReference type="PROSITE" id="PS00413">
    <property type="entry name" value="NEUROMODULIN_2"/>
    <property type="match status" value="1"/>
</dbReference>
<dbReference type="PROSITE" id="PS50096">
    <property type="entry name" value="IQ"/>
    <property type="match status" value="1"/>
</dbReference>
<evidence type="ECO:0000256" key="12">
    <source>
        <dbReference type="ARBA" id="ARBA00023136"/>
    </source>
</evidence>
<dbReference type="InterPro" id="IPR033137">
    <property type="entry name" value="Neuromodulin_P_site"/>
</dbReference>
<evidence type="ECO:0000256" key="9">
    <source>
        <dbReference type="ARBA" id="ARBA00022860"/>
    </source>
</evidence>
<feature type="compositionally biased region" description="Basic and acidic residues" evidence="20">
    <location>
        <begin position="272"/>
        <end position="283"/>
    </location>
</feature>
<keyword evidence="19" id="KW-0564">Palmitate</keyword>
<dbReference type="SMART" id="SM00015">
    <property type="entry name" value="IQ"/>
    <property type="match status" value="1"/>
</dbReference>
<evidence type="ECO:0000256" key="6">
    <source>
        <dbReference type="ARBA" id="ARBA00022553"/>
    </source>
</evidence>
<evidence type="ECO:0000259" key="21">
    <source>
        <dbReference type="Pfam" id="PF10580"/>
    </source>
</evidence>
<evidence type="ECO:0000256" key="16">
    <source>
        <dbReference type="ARBA" id="ARBA00030597"/>
    </source>
</evidence>
<keyword evidence="6 19" id="KW-0597">Phosphoprotein</keyword>
<feature type="region of interest" description="Disordered" evidence="20">
    <location>
        <begin position="63"/>
        <end position="283"/>
    </location>
</feature>
<keyword evidence="13 19" id="KW-0966">Cell projection</keyword>
<accession>A0ABS2YTW7</accession>
<comment type="PTM">
    <text evidence="19">Palmitoylated. Palmitoylation is essential for plasma membrane association.</text>
</comment>
<gene>
    <name evidence="22" type="primary">Gap43</name>
    <name evidence="22" type="ORF">GTO92_0015540</name>
</gene>
<proteinExistence type="inferred from homology"/>
<keyword evidence="23" id="KW-1185">Reference proteome</keyword>
<dbReference type="Proteomes" id="UP001166052">
    <property type="component" value="Unassembled WGS sequence"/>
</dbReference>